<evidence type="ECO:0000313" key="3">
    <source>
        <dbReference type="EMBL" id="SEI37464.1"/>
    </source>
</evidence>
<dbReference type="STRING" id="408657.SAMN04487995_0133"/>
<dbReference type="AlphaFoldDB" id="A0A1H6Q9G5"/>
<name>A0A1H6Q9G5_9BACT</name>
<protein>
    <submittedName>
        <fullName evidence="3">Uncharacterized protein</fullName>
    </submittedName>
</protein>
<reference evidence="3 4" key="1">
    <citation type="submission" date="2016-10" db="EMBL/GenBank/DDBJ databases">
        <authorList>
            <person name="de Groot N.N."/>
        </authorList>
    </citation>
    <scope>NUCLEOTIDE SEQUENCE [LARGE SCALE GENOMIC DNA]</scope>
    <source>
        <strain evidence="3 4">DSM 19938</strain>
    </source>
</reference>
<dbReference type="EMBL" id="FNXY01000001">
    <property type="protein sequence ID" value="SEI37464.1"/>
    <property type="molecule type" value="Genomic_DNA"/>
</dbReference>
<organism evidence="3 4">
    <name type="scientific">Dyadobacter koreensis</name>
    <dbReference type="NCBI Taxonomy" id="408657"/>
    <lineage>
        <taxon>Bacteria</taxon>
        <taxon>Pseudomonadati</taxon>
        <taxon>Bacteroidota</taxon>
        <taxon>Cytophagia</taxon>
        <taxon>Cytophagales</taxon>
        <taxon>Spirosomataceae</taxon>
        <taxon>Dyadobacter</taxon>
    </lineage>
</organism>
<accession>A0A1H6Q9G5</accession>
<sequence>MHYTLFAYRSQIVNFQQFISHQQRSVFMKDSQKNDSPDATPAEFLSGKTNTKAFDSFFEPEPNTGERAKIMRNRASNVYSASNGVIESCRQIIRNESGQANHKPYTGKYQPKPLKNSSSIKPVRESQISWFSALIFAVVVILAISELSLLIF</sequence>
<keyword evidence="2" id="KW-0472">Membrane</keyword>
<evidence type="ECO:0000256" key="2">
    <source>
        <dbReference type="SAM" id="Phobius"/>
    </source>
</evidence>
<feature type="region of interest" description="Disordered" evidence="1">
    <location>
        <begin position="97"/>
        <end position="118"/>
    </location>
</feature>
<keyword evidence="4" id="KW-1185">Reference proteome</keyword>
<evidence type="ECO:0000256" key="1">
    <source>
        <dbReference type="SAM" id="MobiDB-lite"/>
    </source>
</evidence>
<dbReference type="Proteomes" id="UP000199532">
    <property type="component" value="Unassembled WGS sequence"/>
</dbReference>
<keyword evidence="2" id="KW-1133">Transmembrane helix</keyword>
<proteinExistence type="predicted"/>
<gene>
    <name evidence="3" type="ORF">SAMN04487995_0133</name>
</gene>
<evidence type="ECO:0000313" key="4">
    <source>
        <dbReference type="Proteomes" id="UP000199532"/>
    </source>
</evidence>
<feature type="transmembrane region" description="Helical" evidence="2">
    <location>
        <begin position="128"/>
        <end position="151"/>
    </location>
</feature>
<keyword evidence="2" id="KW-0812">Transmembrane</keyword>